<protein>
    <recommendedName>
        <fullName evidence="5">F-box domain-containing protein</fullName>
    </recommendedName>
</protein>
<proteinExistence type="predicted"/>
<feature type="signal peptide" evidence="2">
    <location>
        <begin position="1"/>
        <end position="18"/>
    </location>
</feature>
<keyword evidence="2" id="KW-0732">Signal</keyword>
<accession>A0A0G4GR10</accession>
<evidence type="ECO:0008006" key="5">
    <source>
        <dbReference type="Google" id="ProtNLM"/>
    </source>
</evidence>
<evidence type="ECO:0000313" key="3">
    <source>
        <dbReference type="EMBL" id="CEM32781.1"/>
    </source>
</evidence>
<feature type="compositionally biased region" description="Low complexity" evidence="1">
    <location>
        <begin position="317"/>
        <end position="332"/>
    </location>
</feature>
<dbReference type="AlphaFoldDB" id="A0A0G4GR10"/>
<evidence type="ECO:0000256" key="1">
    <source>
        <dbReference type="SAM" id="MobiDB-lite"/>
    </source>
</evidence>
<keyword evidence="4" id="KW-1185">Reference proteome</keyword>
<name>A0A0G4GR10_VITBC</name>
<dbReference type="Proteomes" id="UP000041254">
    <property type="component" value="Unassembled WGS sequence"/>
</dbReference>
<dbReference type="InParanoid" id="A0A0G4GR10"/>
<gene>
    <name evidence="3" type="ORF">Vbra_22368</name>
</gene>
<sequence length="486" mass="53229">MFLICRVLPSALVFRLSGVCKEFHRICCRVTHVMKLVIAGNERPIKATLTSGNLIALTGSYHYFADAWGGNARSRGLIRRLIEGSRVSQLVIAGHLIRSEVTGLLRRFTARVAGQEPDHSLTQLRCAARCIPFVMSHIKDSNAAASMSSLKWVRMEGRLARGQLEIMARNLPTLQGIRASYSEDLIEDNVLRLFPSLTHLEIDVLPLWALRFICTGPSTTRAAELLTFVGFQTMLTATTATFLRDMPQPRRLSRVTKVSFVRVDARGQVLRILAGFLPSLEHLTWCRVDAVPDDESDEDELPHKRRRTTEHPQPSVASASASASPGGRRSAPVAAAVEGPMIRRLHLWLDFATSCCTVAEALRSVSRHPLLQGVELLRVGGSWHHKGAEVLPAVPCRQQETVTLGKRGRQEGTSSSSAAGEPSAPCGLCTIGPLQQLAYLKGVVFDMPCLGGAAAAAWRARVRGQLPAVSAVRYKDSYALRQNRPA</sequence>
<feature type="region of interest" description="Disordered" evidence="1">
    <location>
        <begin position="403"/>
        <end position="423"/>
    </location>
</feature>
<dbReference type="VEuPathDB" id="CryptoDB:Vbra_22368"/>
<dbReference type="EMBL" id="CDMY01000762">
    <property type="protein sequence ID" value="CEM32781.1"/>
    <property type="molecule type" value="Genomic_DNA"/>
</dbReference>
<feature type="chain" id="PRO_5005190865" description="F-box domain-containing protein" evidence="2">
    <location>
        <begin position="19"/>
        <end position="486"/>
    </location>
</feature>
<feature type="region of interest" description="Disordered" evidence="1">
    <location>
        <begin position="293"/>
        <end position="332"/>
    </location>
</feature>
<evidence type="ECO:0000313" key="4">
    <source>
        <dbReference type="Proteomes" id="UP000041254"/>
    </source>
</evidence>
<reference evidence="3 4" key="1">
    <citation type="submission" date="2014-11" db="EMBL/GenBank/DDBJ databases">
        <authorList>
            <person name="Zhu J."/>
            <person name="Qi W."/>
            <person name="Song R."/>
        </authorList>
    </citation>
    <scope>NUCLEOTIDE SEQUENCE [LARGE SCALE GENOMIC DNA]</scope>
</reference>
<feature type="compositionally biased region" description="Low complexity" evidence="1">
    <location>
        <begin position="411"/>
        <end position="423"/>
    </location>
</feature>
<evidence type="ECO:0000256" key="2">
    <source>
        <dbReference type="SAM" id="SignalP"/>
    </source>
</evidence>
<organism evidence="3 4">
    <name type="scientific">Vitrella brassicaformis (strain CCMP3155)</name>
    <dbReference type="NCBI Taxonomy" id="1169540"/>
    <lineage>
        <taxon>Eukaryota</taxon>
        <taxon>Sar</taxon>
        <taxon>Alveolata</taxon>
        <taxon>Colpodellida</taxon>
        <taxon>Vitrellaceae</taxon>
        <taxon>Vitrella</taxon>
    </lineage>
</organism>